<evidence type="ECO:0000313" key="1">
    <source>
        <dbReference type="EMBL" id="SQB36271.1"/>
    </source>
</evidence>
<proteinExistence type="predicted"/>
<dbReference type="Proteomes" id="UP000250223">
    <property type="component" value="Unassembled WGS sequence"/>
</dbReference>
<dbReference type="RefSeq" id="WP_242976784.1">
    <property type="nucleotide sequence ID" value="NZ_CP173238.1"/>
</dbReference>
<gene>
    <name evidence="1" type="ORF">NCTC13028_02493</name>
</gene>
<organism evidence="1 2">
    <name type="scientific">Clostridium cochlearium</name>
    <dbReference type="NCBI Taxonomy" id="1494"/>
    <lineage>
        <taxon>Bacteria</taxon>
        <taxon>Bacillati</taxon>
        <taxon>Bacillota</taxon>
        <taxon>Clostridia</taxon>
        <taxon>Eubacteriales</taxon>
        <taxon>Clostridiaceae</taxon>
        <taxon>Clostridium</taxon>
    </lineage>
</organism>
<dbReference type="PANTHER" id="PTHR37691">
    <property type="entry name" value="BLR3518 PROTEIN"/>
    <property type="match status" value="1"/>
</dbReference>
<dbReference type="PANTHER" id="PTHR37691:SF1">
    <property type="entry name" value="BLR3518 PROTEIN"/>
    <property type="match status" value="1"/>
</dbReference>
<name>A0A2X2WE05_CLOCO</name>
<dbReference type="InterPro" id="IPR003787">
    <property type="entry name" value="Sulphur_relay_DsrE/F-like"/>
</dbReference>
<reference evidence="1 2" key="1">
    <citation type="submission" date="2018-06" db="EMBL/GenBank/DDBJ databases">
        <authorList>
            <consortium name="Pathogen Informatics"/>
            <person name="Doyle S."/>
        </authorList>
    </citation>
    <scope>NUCLEOTIDE SEQUENCE [LARGE SCALE GENOMIC DNA]</scope>
    <source>
        <strain evidence="1 2">NCTC13028</strain>
    </source>
</reference>
<dbReference type="InterPro" id="IPR027396">
    <property type="entry name" value="DsrEFH-like"/>
</dbReference>
<protein>
    <submittedName>
        <fullName evidence="1">Uncharacterized conserved protein</fullName>
    </submittedName>
</protein>
<dbReference type="SUPFAM" id="SSF75169">
    <property type="entry name" value="DsrEFH-like"/>
    <property type="match status" value="1"/>
</dbReference>
<evidence type="ECO:0000313" key="2">
    <source>
        <dbReference type="Proteomes" id="UP000250223"/>
    </source>
</evidence>
<accession>A0A2X2WE05</accession>
<dbReference type="Pfam" id="PF02635">
    <property type="entry name" value="DsrE"/>
    <property type="match status" value="1"/>
</dbReference>
<dbReference type="AlphaFoldDB" id="A0A2X2WE05"/>
<dbReference type="EMBL" id="UAWC01000026">
    <property type="protein sequence ID" value="SQB36271.1"/>
    <property type="molecule type" value="Genomic_DNA"/>
</dbReference>
<dbReference type="Gene3D" id="3.40.1260.10">
    <property type="entry name" value="DsrEFH-like"/>
    <property type="match status" value="1"/>
</dbReference>
<sequence>MTPFGIKINGGLRVSEYIFNVKGGIQIYKYKVIFHVDENNKFKLALNNIKNLLEDMKNSYLEVEILVNSEAVSLVKKECEYTINIEKLMKKKVSFVVCNNSLKALKIKGKELIDGVVIVDSGVGELVKKQIDGWAYIKP</sequence>